<name>B8BC07_ORYSI</name>
<reference evidence="2 3" key="1">
    <citation type="journal article" date="2005" name="PLoS Biol.">
        <title>The genomes of Oryza sativa: a history of duplications.</title>
        <authorList>
            <person name="Yu J."/>
            <person name="Wang J."/>
            <person name="Lin W."/>
            <person name="Li S."/>
            <person name="Li H."/>
            <person name="Zhou J."/>
            <person name="Ni P."/>
            <person name="Dong W."/>
            <person name="Hu S."/>
            <person name="Zeng C."/>
            <person name="Zhang J."/>
            <person name="Zhang Y."/>
            <person name="Li R."/>
            <person name="Xu Z."/>
            <person name="Li S."/>
            <person name="Li X."/>
            <person name="Zheng H."/>
            <person name="Cong L."/>
            <person name="Lin L."/>
            <person name="Yin J."/>
            <person name="Geng J."/>
            <person name="Li G."/>
            <person name="Shi J."/>
            <person name="Liu J."/>
            <person name="Lv H."/>
            <person name="Li J."/>
            <person name="Wang J."/>
            <person name="Deng Y."/>
            <person name="Ran L."/>
            <person name="Shi X."/>
            <person name="Wang X."/>
            <person name="Wu Q."/>
            <person name="Li C."/>
            <person name="Ren X."/>
            <person name="Wang J."/>
            <person name="Wang X."/>
            <person name="Li D."/>
            <person name="Liu D."/>
            <person name="Zhang X."/>
            <person name="Ji Z."/>
            <person name="Zhao W."/>
            <person name="Sun Y."/>
            <person name="Zhang Z."/>
            <person name="Bao J."/>
            <person name="Han Y."/>
            <person name="Dong L."/>
            <person name="Ji J."/>
            <person name="Chen P."/>
            <person name="Wu S."/>
            <person name="Liu J."/>
            <person name="Xiao Y."/>
            <person name="Bu D."/>
            <person name="Tan J."/>
            <person name="Yang L."/>
            <person name="Ye C."/>
            <person name="Zhang J."/>
            <person name="Xu J."/>
            <person name="Zhou Y."/>
            <person name="Yu Y."/>
            <person name="Zhang B."/>
            <person name="Zhuang S."/>
            <person name="Wei H."/>
            <person name="Liu B."/>
            <person name="Lei M."/>
            <person name="Yu H."/>
            <person name="Li Y."/>
            <person name="Xu H."/>
            <person name="Wei S."/>
            <person name="He X."/>
            <person name="Fang L."/>
            <person name="Zhang Z."/>
            <person name="Zhang Y."/>
            <person name="Huang X."/>
            <person name="Su Z."/>
            <person name="Tong W."/>
            <person name="Li J."/>
            <person name="Tong Z."/>
            <person name="Li S."/>
            <person name="Ye J."/>
            <person name="Wang L."/>
            <person name="Fang L."/>
            <person name="Lei T."/>
            <person name="Chen C."/>
            <person name="Chen H."/>
            <person name="Xu Z."/>
            <person name="Li H."/>
            <person name="Huang H."/>
            <person name="Zhang F."/>
            <person name="Xu H."/>
            <person name="Li N."/>
            <person name="Zhao C."/>
            <person name="Li S."/>
            <person name="Dong L."/>
            <person name="Huang Y."/>
            <person name="Li L."/>
            <person name="Xi Y."/>
            <person name="Qi Q."/>
            <person name="Li W."/>
            <person name="Zhang B."/>
            <person name="Hu W."/>
            <person name="Zhang Y."/>
            <person name="Tian X."/>
            <person name="Jiao Y."/>
            <person name="Liang X."/>
            <person name="Jin J."/>
            <person name="Gao L."/>
            <person name="Zheng W."/>
            <person name="Hao B."/>
            <person name="Liu S."/>
            <person name="Wang W."/>
            <person name="Yuan L."/>
            <person name="Cao M."/>
            <person name="McDermott J."/>
            <person name="Samudrala R."/>
            <person name="Wang J."/>
            <person name="Wong G.K."/>
            <person name="Yang H."/>
        </authorList>
    </citation>
    <scope>NUCLEOTIDE SEQUENCE [LARGE SCALE GENOMIC DNA]</scope>
    <source>
        <strain evidence="3">cv. 93-11</strain>
    </source>
</reference>
<dbReference type="HOGENOM" id="CLU_006175_3_0_1"/>
<protein>
    <recommendedName>
        <fullName evidence="1">HAT C-terminal dimerisation domain-containing protein</fullName>
    </recommendedName>
</protein>
<accession>B8BC07</accession>
<dbReference type="GO" id="GO:0046983">
    <property type="term" value="F:protein dimerization activity"/>
    <property type="evidence" value="ECO:0007669"/>
    <property type="project" value="InterPro"/>
</dbReference>
<dbReference type="STRING" id="39946.B8BC07"/>
<dbReference type="InterPro" id="IPR008906">
    <property type="entry name" value="HATC_C_dom"/>
</dbReference>
<dbReference type="InterPro" id="IPR055298">
    <property type="entry name" value="AtLOH3-like"/>
</dbReference>
<feature type="domain" description="HAT C-terminal dimerisation" evidence="1">
    <location>
        <begin position="251"/>
        <end position="310"/>
    </location>
</feature>
<evidence type="ECO:0000259" key="1">
    <source>
        <dbReference type="Pfam" id="PF05699"/>
    </source>
</evidence>
<evidence type="ECO:0000313" key="3">
    <source>
        <dbReference type="Proteomes" id="UP000007015"/>
    </source>
</evidence>
<gene>
    <name evidence="2" type="ORF">OsI_28306</name>
</gene>
<keyword evidence="3" id="KW-1185">Reference proteome</keyword>
<dbReference type="OMA" id="MNDAILW"/>
<dbReference type="PANTHER" id="PTHR11697:SF230">
    <property type="entry name" value="ZINC FINGER, MYM DOMAIN CONTAINING 1"/>
    <property type="match status" value="1"/>
</dbReference>
<evidence type="ECO:0000313" key="2">
    <source>
        <dbReference type="EMBL" id="EEC83133.1"/>
    </source>
</evidence>
<proteinExistence type="predicted"/>
<organism evidence="2 3">
    <name type="scientific">Oryza sativa subsp. indica</name>
    <name type="common">Rice</name>
    <dbReference type="NCBI Taxonomy" id="39946"/>
    <lineage>
        <taxon>Eukaryota</taxon>
        <taxon>Viridiplantae</taxon>
        <taxon>Streptophyta</taxon>
        <taxon>Embryophyta</taxon>
        <taxon>Tracheophyta</taxon>
        <taxon>Spermatophyta</taxon>
        <taxon>Magnoliopsida</taxon>
        <taxon>Liliopsida</taxon>
        <taxon>Poales</taxon>
        <taxon>Poaceae</taxon>
        <taxon>BOP clade</taxon>
        <taxon>Oryzoideae</taxon>
        <taxon>Oryzeae</taxon>
        <taxon>Oryzinae</taxon>
        <taxon>Oryza</taxon>
        <taxon>Oryza sativa</taxon>
    </lineage>
</organism>
<dbReference type="AlphaFoldDB" id="B8BC07"/>
<dbReference type="PANTHER" id="PTHR11697">
    <property type="entry name" value="GENERAL TRANSCRIPTION FACTOR 2-RELATED ZINC FINGER PROTEIN"/>
    <property type="match status" value="1"/>
</dbReference>
<sequence length="337" mass="39435">MLELEIKHTVVDQTMCKGKEDEANQEQWSQYIEKDGPNDGKKCQAHGLLDYVKDFDFVFHLHLMLLILGHANALALSLQRKDKDILEAMLEVKLTKQRFQQVRDDGWESLLERSYSFCEEHGLPKLDMEEEYVDRHKPRRKTNRTNYQHYRYDCLNPIIDLQLTEFNDRFNEINSSLLTHMAAFSPKDSFDSFKHDHLIELAKSYPDDFDARQLKDLDHELQIYIANVRADERFGKLDTISQLVKLMVDTKKHLAFPLVYRSLKLVLVLPIATASVERCFLAMKIVKTALRNRISDEFMNDAILWFVEKALLATIPNDDVIALFQNMGITRRVEVEV</sequence>
<dbReference type="Proteomes" id="UP000007015">
    <property type="component" value="Chromosome 8"/>
</dbReference>
<dbReference type="Gramene" id="BGIOSGA027426-TA">
    <property type="protein sequence ID" value="BGIOSGA027426-PA"/>
    <property type="gene ID" value="BGIOSGA027426"/>
</dbReference>
<dbReference type="Pfam" id="PF05699">
    <property type="entry name" value="Dimer_Tnp_hAT"/>
    <property type="match status" value="1"/>
</dbReference>
<dbReference type="EMBL" id="CM000133">
    <property type="protein sequence ID" value="EEC83133.1"/>
    <property type="molecule type" value="Genomic_DNA"/>
</dbReference>